<dbReference type="OrthoDB" id="10264738at2759"/>
<proteinExistence type="inferred from homology"/>
<keyword evidence="1" id="KW-0479">Metal-binding</keyword>
<dbReference type="CDD" id="cd00143">
    <property type="entry name" value="PP2Cc"/>
    <property type="match status" value="1"/>
</dbReference>
<organism evidence="9">
    <name type="scientific">Enterobius vermicularis</name>
    <name type="common">Human pinworm</name>
    <dbReference type="NCBI Taxonomy" id="51028"/>
    <lineage>
        <taxon>Eukaryota</taxon>
        <taxon>Metazoa</taxon>
        <taxon>Ecdysozoa</taxon>
        <taxon>Nematoda</taxon>
        <taxon>Chromadorea</taxon>
        <taxon>Rhabditida</taxon>
        <taxon>Spirurina</taxon>
        <taxon>Oxyuridomorpha</taxon>
        <taxon>Oxyuroidea</taxon>
        <taxon>Oxyuridae</taxon>
        <taxon>Enterobius</taxon>
    </lineage>
</organism>
<evidence type="ECO:0000313" key="7">
    <source>
        <dbReference type="EMBL" id="VDD88606.1"/>
    </source>
</evidence>
<evidence type="ECO:0000256" key="1">
    <source>
        <dbReference type="ARBA" id="ARBA00022723"/>
    </source>
</evidence>
<comment type="similarity">
    <text evidence="4">Belongs to the PP2C family.</text>
</comment>
<dbReference type="AlphaFoldDB" id="A0A0N4V232"/>
<dbReference type="STRING" id="51028.A0A0N4V232"/>
<dbReference type="SMART" id="SM00332">
    <property type="entry name" value="PP2Cc"/>
    <property type="match status" value="1"/>
</dbReference>
<reference evidence="7 8" key="2">
    <citation type="submission" date="2018-10" db="EMBL/GenBank/DDBJ databases">
        <authorList>
            <consortium name="Pathogen Informatics"/>
        </authorList>
    </citation>
    <scope>NUCLEOTIDE SEQUENCE [LARGE SCALE GENOMIC DNA]</scope>
</reference>
<feature type="region of interest" description="Disordered" evidence="5">
    <location>
        <begin position="77"/>
        <end position="114"/>
    </location>
</feature>
<dbReference type="PANTHER" id="PTHR13832">
    <property type="entry name" value="PROTEIN PHOSPHATASE 2C"/>
    <property type="match status" value="1"/>
</dbReference>
<protein>
    <submittedName>
        <fullName evidence="9">PPM-type phosphatase domain-containing protein</fullName>
    </submittedName>
</protein>
<evidence type="ECO:0000256" key="2">
    <source>
        <dbReference type="ARBA" id="ARBA00022801"/>
    </source>
</evidence>
<reference evidence="9" key="1">
    <citation type="submission" date="2017-02" db="UniProtKB">
        <authorList>
            <consortium name="WormBaseParasite"/>
        </authorList>
    </citation>
    <scope>IDENTIFICATION</scope>
</reference>
<dbReference type="WBParaSite" id="EVEC_0000404101-mRNA-1">
    <property type="protein sequence ID" value="EVEC_0000404101-mRNA-1"/>
    <property type="gene ID" value="EVEC_0000404101"/>
</dbReference>
<dbReference type="InterPro" id="IPR000222">
    <property type="entry name" value="PP2C_BS"/>
</dbReference>
<gene>
    <name evidence="7" type="ORF">EVEC_LOCUS3749</name>
</gene>
<evidence type="ECO:0000256" key="5">
    <source>
        <dbReference type="SAM" id="MobiDB-lite"/>
    </source>
</evidence>
<dbReference type="SUPFAM" id="SSF81606">
    <property type="entry name" value="PP2C-like"/>
    <property type="match status" value="1"/>
</dbReference>
<evidence type="ECO:0000259" key="6">
    <source>
        <dbReference type="PROSITE" id="PS51746"/>
    </source>
</evidence>
<evidence type="ECO:0000256" key="4">
    <source>
        <dbReference type="RuleBase" id="RU003465"/>
    </source>
</evidence>
<dbReference type="FunFam" id="3.60.40.10:FF:000156">
    <property type="entry name" value="Integrin-linked kinase-associated serine/threonine phosphatase 2C"/>
    <property type="match status" value="1"/>
</dbReference>
<dbReference type="EMBL" id="UXUI01007673">
    <property type="protein sequence ID" value="VDD88606.1"/>
    <property type="molecule type" value="Genomic_DNA"/>
</dbReference>
<keyword evidence="8" id="KW-1185">Reference proteome</keyword>
<dbReference type="PROSITE" id="PS51746">
    <property type="entry name" value="PPM_2"/>
    <property type="match status" value="1"/>
</dbReference>
<dbReference type="Proteomes" id="UP000274131">
    <property type="component" value="Unassembled WGS sequence"/>
</dbReference>
<dbReference type="InterPro" id="IPR036457">
    <property type="entry name" value="PPM-type-like_dom_sf"/>
</dbReference>
<feature type="domain" description="PPM-type phosphatase" evidence="6">
    <location>
        <begin position="131"/>
        <end position="414"/>
    </location>
</feature>
<evidence type="ECO:0000313" key="9">
    <source>
        <dbReference type="WBParaSite" id="EVEC_0000404101-mRNA-1"/>
    </source>
</evidence>
<name>A0A0N4V232_ENTVE</name>
<sequence length="425" mass="47384">MSCFKCSFDKRLLELSLIDSLTLFLWRLHLENDSEHYTTVDVKKFSQSFVMQMAAKRKFINTSFSLYGDLDIDSNSSGISSEGKEDSSDTDSLFGKKKRNSLSEEPADQKNDGVGGSQLLNMLIAAKDRSLISVCGWRKGEREEMQDAHFFDDNFGLPAVDIKRCALYGIFDGHAGRKAADYTKEHLPMKLKEKLSACVDVASLEKGLKRTFIECFRQVDEAFLNEARKVKPTWKDGTTVTTILIVNDVLYCANIGDSRAVVCRNKGPDAVVALQLTVDHSPLQFDERMRIQKAGGNVKDGRIMGVLEVSRSIGDGQFKAHGVSCVPDVKKFSITTEDSFVLIACDGLWKTFNNQEAVEFVSKKLKESEKRPEVVDEHAGNPRYLECERVADALAAEAVKRGCGDNVSILIIIFESPYEVLKAKV</sequence>
<dbReference type="InterPro" id="IPR015655">
    <property type="entry name" value="PP2C"/>
</dbReference>
<dbReference type="InterPro" id="IPR001932">
    <property type="entry name" value="PPM-type_phosphatase-like_dom"/>
</dbReference>
<keyword evidence="3 4" id="KW-0904">Protein phosphatase</keyword>
<dbReference type="GO" id="GO:0004722">
    <property type="term" value="F:protein serine/threonine phosphatase activity"/>
    <property type="evidence" value="ECO:0007669"/>
    <property type="project" value="InterPro"/>
</dbReference>
<dbReference type="PANTHER" id="PTHR13832:SF699">
    <property type="entry name" value="INTEGRIN-LINKED KINASE-ASSOCIATED SERINE_THREONINE PHOSPHATASE 2C"/>
    <property type="match status" value="1"/>
</dbReference>
<evidence type="ECO:0000313" key="8">
    <source>
        <dbReference type="Proteomes" id="UP000274131"/>
    </source>
</evidence>
<dbReference type="PROSITE" id="PS01032">
    <property type="entry name" value="PPM_1"/>
    <property type="match status" value="1"/>
</dbReference>
<accession>A0A0N4V232</accession>
<dbReference type="Gene3D" id="3.60.40.10">
    <property type="entry name" value="PPM-type phosphatase domain"/>
    <property type="match status" value="1"/>
</dbReference>
<dbReference type="Pfam" id="PF00481">
    <property type="entry name" value="PP2C"/>
    <property type="match status" value="1"/>
</dbReference>
<dbReference type="GO" id="GO:0046872">
    <property type="term" value="F:metal ion binding"/>
    <property type="evidence" value="ECO:0007669"/>
    <property type="project" value="UniProtKB-KW"/>
</dbReference>
<evidence type="ECO:0000256" key="3">
    <source>
        <dbReference type="ARBA" id="ARBA00022912"/>
    </source>
</evidence>
<keyword evidence="2 4" id="KW-0378">Hydrolase</keyword>